<proteinExistence type="predicted"/>
<evidence type="ECO:0000313" key="2">
    <source>
        <dbReference type="Proteomes" id="UP001283361"/>
    </source>
</evidence>
<evidence type="ECO:0000313" key="1">
    <source>
        <dbReference type="EMBL" id="KAK3709184.1"/>
    </source>
</evidence>
<reference evidence="1" key="1">
    <citation type="journal article" date="2023" name="G3 (Bethesda)">
        <title>A reference genome for the long-term kleptoplast-retaining sea slug Elysia crispata morphotype clarki.</title>
        <authorList>
            <person name="Eastman K.E."/>
            <person name="Pendleton A.L."/>
            <person name="Shaikh M.A."/>
            <person name="Suttiyut T."/>
            <person name="Ogas R."/>
            <person name="Tomko P."/>
            <person name="Gavelis G."/>
            <person name="Widhalm J.R."/>
            <person name="Wisecaver J.H."/>
        </authorList>
    </citation>
    <scope>NUCLEOTIDE SEQUENCE</scope>
    <source>
        <strain evidence="1">ECLA1</strain>
    </source>
</reference>
<accession>A0AAE0XSV8</accession>
<organism evidence="1 2">
    <name type="scientific">Elysia crispata</name>
    <name type="common">lettuce slug</name>
    <dbReference type="NCBI Taxonomy" id="231223"/>
    <lineage>
        <taxon>Eukaryota</taxon>
        <taxon>Metazoa</taxon>
        <taxon>Spiralia</taxon>
        <taxon>Lophotrochozoa</taxon>
        <taxon>Mollusca</taxon>
        <taxon>Gastropoda</taxon>
        <taxon>Heterobranchia</taxon>
        <taxon>Euthyneura</taxon>
        <taxon>Panpulmonata</taxon>
        <taxon>Sacoglossa</taxon>
        <taxon>Placobranchoidea</taxon>
        <taxon>Plakobranchidae</taxon>
        <taxon>Elysia</taxon>
    </lineage>
</organism>
<name>A0AAE0XSV8_9GAST</name>
<keyword evidence="2" id="KW-1185">Reference proteome</keyword>
<dbReference type="Proteomes" id="UP001283361">
    <property type="component" value="Unassembled WGS sequence"/>
</dbReference>
<gene>
    <name evidence="1" type="ORF">RRG08_030863</name>
</gene>
<dbReference type="EMBL" id="JAWDGP010007673">
    <property type="protein sequence ID" value="KAK3709184.1"/>
    <property type="molecule type" value="Genomic_DNA"/>
</dbReference>
<sequence length="69" mass="7223">MVGVGNGALMKQGMGVGAGKGLTGNIMEREEGELVWVESRGVLGESDKNHRLPVAFSVIVCSDNSVMDC</sequence>
<dbReference type="AlphaFoldDB" id="A0AAE0XSV8"/>
<protein>
    <submittedName>
        <fullName evidence="1">Uncharacterized protein</fullName>
    </submittedName>
</protein>
<comment type="caution">
    <text evidence="1">The sequence shown here is derived from an EMBL/GenBank/DDBJ whole genome shotgun (WGS) entry which is preliminary data.</text>
</comment>